<evidence type="ECO:0000313" key="2">
    <source>
        <dbReference type="EMBL" id="MEN3068408.1"/>
    </source>
</evidence>
<feature type="domain" description="Metalloprotease TldD/E C-terminal" evidence="1">
    <location>
        <begin position="219"/>
        <end position="435"/>
    </location>
</feature>
<comment type="caution">
    <text evidence="2">The sequence shown here is derived from an EMBL/GenBank/DDBJ whole genome shotgun (WGS) entry which is preliminary data.</text>
</comment>
<proteinExistence type="predicted"/>
<dbReference type="Proteomes" id="UP001410394">
    <property type="component" value="Unassembled WGS sequence"/>
</dbReference>
<gene>
    <name evidence="2" type="ORF">ABDB84_07945</name>
</gene>
<dbReference type="PANTHER" id="PTHR43666">
    <property type="entry name" value="TLDD PROTEIN"/>
    <property type="match status" value="1"/>
</dbReference>
<name>A0ABU9YXZ2_9RHOO</name>
<protein>
    <submittedName>
        <fullName evidence="2">Metallopeptidase TldD-related protein</fullName>
    </submittedName>
</protein>
<dbReference type="EMBL" id="JBDIVE010000003">
    <property type="protein sequence ID" value="MEN3068408.1"/>
    <property type="molecule type" value="Genomic_DNA"/>
</dbReference>
<dbReference type="InterPro" id="IPR036059">
    <property type="entry name" value="TldD/PmbA_sf"/>
</dbReference>
<dbReference type="PANTHER" id="PTHR43666:SF1">
    <property type="entry name" value="CONSERVED PROTEIN"/>
    <property type="match status" value="1"/>
</dbReference>
<dbReference type="RefSeq" id="WP_345919177.1">
    <property type="nucleotide sequence ID" value="NZ_JBDIVE010000003.1"/>
</dbReference>
<dbReference type="SUPFAM" id="SSF111283">
    <property type="entry name" value="Putative modulator of DNA gyrase, PmbA/TldD"/>
    <property type="match status" value="1"/>
</dbReference>
<evidence type="ECO:0000259" key="1">
    <source>
        <dbReference type="Pfam" id="PF19289"/>
    </source>
</evidence>
<accession>A0ABU9YXZ2</accession>
<dbReference type="Pfam" id="PF19289">
    <property type="entry name" value="PmbA_TldD_3rd"/>
    <property type="match status" value="1"/>
</dbReference>
<evidence type="ECO:0000313" key="3">
    <source>
        <dbReference type="Proteomes" id="UP001410394"/>
    </source>
</evidence>
<reference evidence="2 3" key="1">
    <citation type="journal article" date="2018" name="Int. J. Syst. Evol. Microbiol.">
        <title>Uliginosibacterium sediminicola sp. nov., isolated from freshwater sediment.</title>
        <authorList>
            <person name="Hwang W.M."/>
            <person name="Kim S.M."/>
            <person name="Kang K."/>
            <person name="Ahn T.Y."/>
        </authorList>
    </citation>
    <scope>NUCLEOTIDE SEQUENCE [LARGE SCALE GENOMIC DNA]</scope>
    <source>
        <strain evidence="2 3">M1-21</strain>
    </source>
</reference>
<sequence length="438" mass="48019">MMQAWFYSLAEQISAGIRAGEHFTCWLSAESSDFVRFNHGLIRQSGHVQQRYLTLKLIIGQRQAQGELSLSGLRGEDMALIAQLLDALRAQIFDLPEDPHLLLATAPQSSERIVASSLPATREIVDEVLSVAAGYDFVGILASGPVYRGFANSWGQRNWHEVASFNLDWSLYHAADKAVKSSYAGFAWDAAAFRDKFAEAARQLALLQRPAVSIAAGPSRVFLTPTALAEIIGMLSWGGVSEKSLRTKQSSLRRMRDEGLQLNSAVSISEHTAGGLAPSFQAEGFIKAARVELITQGQLTGSLISPRTAREYGLATNGDETLASIEMAAGSLPQADALRALDTGVWISNLWYLNYSDRASCRMTGMTRFASFRVEHGEIVAPLNVMRFDESLYRMLGDNLLALTQERELLIDGMSYGQRSTDSSLLPGALVEDFRFVL</sequence>
<dbReference type="InterPro" id="IPR045569">
    <property type="entry name" value="Metalloprtase-TldD/E_C"/>
</dbReference>
<keyword evidence="3" id="KW-1185">Reference proteome</keyword>
<organism evidence="2 3">
    <name type="scientific">Uliginosibacterium sediminicola</name>
    <dbReference type="NCBI Taxonomy" id="2024550"/>
    <lineage>
        <taxon>Bacteria</taxon>
        <taxon>Pseudomonadati</taxon>
        <taxon>Pseudomonadota</taxon>
        <taxon>Betaproteobacteria</taxon>
        <taxon>Rhodocyclales</taxon>
        <taxon>Zoogloeaceae</taxon>
        <taxon>Uliginosibacterium</taxon>
    </lineage>
</organism>